<accession>B4EPG2</accession>
<name>B4EPG2_BURCJ</name>
<dbReference type="KEGG" id="bcj:BCAS0773A"/>
<feature type="compositionally biased region" description="Basic and acidic residues" evidence="1">
    <location>
        <begin position="43"/>
        <end position="61"/>
    </location>
</feature>
<evidence type="ECO:0000256" key="1">
    <source>
        <dbReference type="SAM" id="MobiDB-lite"/>
    </source>
</evidence>
<proteinExistence type="predicted"/>
<evidence type="ECO:0000313" key="3">
    <source>
        <dbReference type="Proteomes" id="UP000001035"/>
    </source>
</evidence>
<protein>
    <submittedName>
        <fullName evidence="2">Uncharacterized protein</fullName>
    </submittedName>
</protein>
<evidence type="ECO:0000313" key="2">
    <source>
        <dbReference type="EMBL" id="CAR57708.1"/>
    </source>
</evidence>
<organism evidence="2 3">
    <name type="scientific">Burkholderia cenocepacia (strain ATCC BAA-245 / DSM 16553 / LMG 16656 / NCTC 13227 / J2315 / CF5610)</name>
    <name type="common">Burkholderia cepacia (strain J2315)</name>
    <dbReference type="NCBI Taxonomy" id="216591"/>
    <lineage>
        <taxon>Bacteria</taxon>
        <taxon>Pseudomonadati</taxon>
        <taxon>Pseudomonadota</taxon>
        <taxon>Betaproteobacteria</taxon>
        <taxon>Burkholderiales</taxon>
        <taxon>Burkholderiaceae</taxon>
        <taxon>Burkholderia</taxon>
        <taxon>Burkholderia cepacia complex</taxon>
    </lineage>
</organism>
<keyword evidence="3" id="KW-1185">Reference proteome</keyword>
<dbReference type="HOGENOM" id="CLU_2913508_0_0_4"/>
<dbReference type="AlphaFoldDB" id="B4EPG2"/>
<reference evidence="2 3" key="1">
    <citation type="journal article" date="2009" name="J. Bacteriol.">
        <title>The genome of Burkholderia cenocepacia J2315, an epidemic pathogen of cystic fibrosis patients.</title>
        <authorList>
            <person name="Holden M.T."/>
            <person name="Seth-Smith H.M."/>
            <person name="Crossman L.C."/>
            <person name="Sebaihia M."/>
            <person name="Bentley S.D."/>
            <person name="Cerdeno-Tarraga A.M."/>
            <person name="Thomson N.R."/>
            <person name="Bason N."/>
            <person name="Quail M.A."/>
            <person name="Sharp S."/>
            <person name="Cherevach I."/>
            <person name="Churcher C."/>
            <person name="Goodhead I."/>
            <person name="Hauser H."/>
            <person name="Holroyd N."/>
            <person name="Mungall K."/>
            <person name="Scott P."/>
            <person name="Walker D."/>
            <person name="White B."/>
            <person name="Rose H."/>
            <person name="Iversen P."/>
            <person name="Mil-Homens D."/>
            <person name="Rocha E.P."/>
            <person name="Fialho A.M."/>
            <person name="Baldwin A."/>
            <person name="Dowson C."/>
            <person name="Barrell B.G."/>
            <person name="Govan J.R."/>
            <person name="Vandamme P."/>
            <person name="Hart C.A."/>
            <person name="Mahenthiralingam E."/>
            <person name="Parkhill J."/>
        </authorList>
    </citation>
    <scope>NUCLEOTIDE SEQUENCE [LARGE SCALE GENOMIC DNA]</scope>
    <source>
        <strain evidence="3">ATCC BAA-245 / DSM 16553 / LMG 16656 / NCTC 13227 / J2315 / CF5610</strain>
    </source>
</reference>
<dbReference type="Proteomes" id="UP000001035">
    <property type="component" value="Chromosome 3"/>
</dbReference>
<dbReference type="EMBL" id="AM747722">
    <property type="protein sequence ID" value="CAR57708.1"/>
    <property type="molecule type" value="Genomic_DNA"/>
</dbReference>
<gene>
    <name evidence="2" type="ORF">BCAS0773A</name>
</gene>
<sequence length="61" mass="6619">MCLHRKTNPINRYQWESSVGDEAPDPSIHADSALSAAPVSDGSKPDKASRRGECPLTHTET</sequence>
<feature type="region of interest" description="Disordered" evidence="1">
    <location>
        <begin position="15"/>
        <end position="61"/>
    </location>
</feature>